<keyword evidence="1" id="KW-0479">Metal-binding</keyword>
<feature type="compositionally biased region" description="Basic and acidic residues" evidence="7">
    <location>
        <begin position="425"/>
        <end position="436"/>
    </location>
</feature>
<dbReference type="InterPro" id="IPR002110">
    <property type="entry name" value="Ankyrin_rpt"/>
</dbReference>
<dbReference type="Pfam" id="PF12796">
    <property type="entry name" value="Ank_2"/>
    <property type="match status" value="2"/>
</dbReference>
<dbReference type="Pfam" id="PF00023">
    <property type="entry name" value="Ank"/>
    <property type="match status" value="1"/>
</dbReference>
<dbReference type="Gene3D" id="1.25.40.20">
    <property type="entry name" value="Ankyrin repeat-containing domain"/>
    <property type="match status" value="2"/>
</dbReference>
<feature type="region of interest" description="Disordered" evidence="7">
    <location>
        <begin position="425"/>
        <end position="533"/>
    </location>
</feature>
<organism evidence="9 10">
    <name type="scientific">Dreissena polymorpha</name>
    <name type="common">Zebra mussel</name>
    <name type="synonym">Mytilus polymorpha</name>
    <dbReference type="NCBI Taxonomy" id="45954"/>
    <lineage>
        <taxon>Eukaryota</taxon>
        <taxon>Metazoa</taxon>
        <taxon>Spiralia</taxon>
        <taxon>Lophotrochozoa</taxon>
        <taxon>Mollusca</taxon>
        <taxon>Bivalvia</taxon>
        <taxon>Autobranchia</taxon>
        <taxon>Heteroconchia</taxon>
        <taxon>Euheterodonta</taxon>
        <taxon>Imparidentia</taxon>
        <taxon>Neoheterodontei</taxon>
        <taxon>Myida</taxon>
        <taxon>Dreissenoidea</taxon>
        <taxon>Dreissenidae</taxon>
        <taxon>Dreissena</taxon>
    </lineage>
</organism>
<keyword evidence="4" id="KW-0862">Zinc</keyword>
<dbReference type="PANTHER" id="PTHR15897">
    <property type="entry name" value="ANKYRIN REPEAT AND MYND DOMAIN PROTEIN 1"/>
    <property type="match status" value="1"/>
</dbReference>
<keyword evidence="5" id="KW-0040">ANK repeat</keyword>
<dbReference type="Proteomes" id="UP000828390">
    <property type="component" value="Unassembled WGS sequence"/>
</dbReference>
<feature type="compositionally biased region" description="Low complexity" evidence="7">
    <location>
        <begin position="444"/>
        <end position="455"/>
    </location>
</feature>
<dbReference type="GO" id="GO:0008270">
    <property type="term" value="F:zinc ion binding"/>
    <property type="evidence" value="ECO:0007669"/>
    <property type="project" value="UniProtKB-KW"/>
</dbReference>
<dbReference type="InterPro" id="IPR002893">
    <property type="entry name" value="Znf_MYND"/>
</dbReference>
<feature type="domain" description="MYND-type" evidence="8">
    <location>
        <begin position="982"/>
        <end position="1022"/>
    </location>
</feature>
<feature type="repeat" description="ANK" evidence="5">
    <location>
        <begin position="714"/>
        <end position="751"/>
    </location>
</feature>
<evidence type="ECO:0000256" key="6">
    <source>
        <dbReference type="PROSITE-ProRule" id="PRU00134"/>
    </source>
</evidence>
<dbReference type="PANTHER" id="PTHR15897:SF2">
    <property type="entry name" value="ANKYRIN REPEAT AND MYND DOMAIN-CONTAINING PROTEIN 1"/>
    <property type="match status" value="1"/>
</dbReference>
<dbReference type="PROSITE" id="PS50088">
    <property type="entry name" value="ANK_REPEAT"/>
    <property type="match status" value="3"/>
</dbReference>
<gene>
    <name evidence="9" type="ORF">DPMN_134127</name>
</gene>
<keyword evidence="3 6" id="KW-0863">Zinc-finger</keyword>
<dbReference type="Gene3D" id="2.20.110.10">
    <property type="entry name" value="Histone H3 K4-specific methyltransferase SET7/9 N-terminal domain"/>
    <property type="match status" value="3"/>
</dbReference>
<accession>A0A9D4JEM0</accession>
<dbReference type="SUPFAM" id="SSF82185">
    <property type="entry name" value="Histone H3 K4-specific methyltransferase SET7/9 N-terminal domain"/>
    <property type="match status" value="1"/>
</dbReference>
<evidence type="ECO:0000256" key="7">
    <source>
        <dbReference type="SAM" id="MobiDB-lite"/>
    </source>
</evidence>
<dbReference type="SMART" id="SM00698">
    <property type="entry name" value="MORN"/>
    <property type="match status" value="6"/>
</dbReference>
<dbReference type="EMBL" id="JAIWYP010000006">
    <property type="protein sequence ID" value="KAH3805818.1"/>
    <property type="molecule type" value="Genomic_DNA"/>
</dbReference>
<dbReference type="PROSITE" id="PS50865">
    <property type="entry name" value="ZF_MYND_2"/>
    <property type="match status" value="1"/>
</dbReference>
<evidence type="ECO:0000259" key="8">
    <source>
        <dbReference type="PROSITE" id="PS50865"/>
    </source>
</evidence>
<sequence length="1087" mass="120638">MLESSHFPKLQSATFEPLTGDGEVEVNYRSGASFKGQVQGHKKKGRGIFTWPNGDRYEGGFLDNNREGAGLQIWADGSQYEGMFHDDLRHGEGCHRWANDEVYKGMFFQDRRHGDGTYRWPDGSSFTGRFYMDRKEGYGKFLFVNGNTFEGLYKEDEREGPGVLTYIDGTQDVGLWQGEKLIKVCSPIEGAFAMCDHNEFDYNPEEHVKYLEEDTSSAGKEFENTLKEPEVLYKPEARVTERVSQMFNIALDPRSLAVNKQAFDKEFYNQGECVNEKEKMWNSTPSIIALQRHVRKHAYGKKSLSYDVDDVIKGNRKTFKEKGPLELASEELIVAATEGNVNKVQDLLASGKVSPDVADRNGHTPLIGATVNWNIDVINCLLNHGADVNKLSDEGCSALSAGCIFFYPSESFRYNIAERYLVEPKENPMKSKEENLKPGQAQNQQQHQTSHTTSTPKSILSKKPNTNKKRDSSLKNDSIMSNESEKQMKNMQNAKQQVRIDENTNNNQGTPVTNVDGKGDQGTPVTNVDGKGDHVDFDSNLSLKYFPIEVSDQLIERCATQLSMNEKVVAGKRGHNSADLGTVRHLAVIKNERGRMKDTLELLLKRGADPNASGVPMPVLFFAIKAADVEMVQALLAKNAATGIRLPREKGGLAPLHIAAAIPGEEGVLITELLLGAGADPNVRAEPDDAFLDTSLMDEWSRDLIQPDSQELLGGRTPLQIACARDDNYKHVTQIVNLLLRHGANSNLTCNGFSPLALCIASGNDLCIDELLVFGNDVSLPLTHGVGSALCAATNIAYEHRRPMSARISLIDKLVMAGANVLAPIAIGPKRNIGTVVDYAYYMFHQDSHIAKTPYHALTHAERETFINRKKLLEHIGDIMRTKAVEREKRRLEDEHLDGVRSVSPSSGFVYIGAGAQLPPDAKKPKFLRTQAGLAAGDNHMVKFEGPHLGSTPTDEEGEGFKGPRHSKKKRVTFRKPLFKYCYQCGRSVFVRLAACTRCKEVYYCSKVCKLKAWNLRHKEECIRIGGRSRSSSPKQRGDSPTPATNPDKGKKTTVAELNKGKRINADDEMGSLGGMLEQLGFDIDKT</sequence>
<feature type="compositionally biased region" description="Polar residues" evidence="7">
    <location>
        <begin position="503"/>
        <end position="513"/>
    </location>
</feature>
<feature type="non-terminal residue" evidence="9">
    <location>
        <position position="1087"/>
    </location>
</feature>
<feature type="repeat" description="ANK" evidence="5">
    <location>
        <begin position="651"/>
        <end position="686"/>
    </location>
</feature>
<reference evidence="9" key="2">
    <citation type="submission" date="2020-11" db="EMBL/GenBank/DDBJ databases">
        <authorList>
            <person name="McCartney M.A."/>
            <person name="Auch B."/>
            <person name="Kono T."/>
            <person name="Mallez S."/>
            <person name="Becker A."/>
            <person name="Gohl D.M."/>
            <person name="Silverstein K.A.T."/>
            <person name="Koren S."/>
            <person name="Bechman K.B."/>
            <person name="Herman A."/>
            <person name="Abrahante J.E."/>
            <person name="Garbe J."/>
        </authorList>
    </citation>
    <scope>NUCLEOTIDE SEQUENCE</scope>
    <source>
        <strain evidence="9">Duluth1</strain>
        <tissue evidence="9">Whole animal</tissue>
    </source>
</reference>
<dbReference type="Pfam" id="PF02493">
    <property type="entry name" value="MORN"/>
    <property type="match status" value="6"/>
</dbReference>
<evidence type="ECO:0000256" key="4">
    <source>
        <dbReference type="ARBA" id="ARBA00022833"/>
    </source>
</evidence>
<dbReference type="SMART" id="SM00248">
    <property type="entry name" value="ANK"/>
    <property type="match status" value="5"/>
</dbReference>
<dbReference type="InterPro" id="IPR036770">
    <property type="entry name" value="Ankyrin_rpt-contain_sf"/>
</dbReference>
<dbReference type="SUPFAM" id="SSF144232">
    <property type="entry name" value="HIT/MYND zinc finger-like"/>
    <property type="match status" value="1"/>
</dbReference>
<dbReference type="SUPFAM" id="SSF48403">
    <property type="entry name" value="Ankyrin repeat"/>
    <property type="match status" value="2"/>
</dbReference>
<dbReference type="AlphaFoldDB" id="A0A9D4JEM0"/>
<evidence type="ECO:0000313" key="9">
    <source>
        <dbReference type="EMBL" id="KAH3805818.1"/>
    </source>
</evidence>
<dbReference type="PROSITE" id="PS01360">
    <property type="entry name" value="ZF_MYND_1"/>
    <property type="match status" value="1"/>
</dbReference>
<dbReference type="InterPro" id="IPR053064">
    <property type="entry name" value="Ankyrin-MYND_domain-protein"/>
</dbReference>
<evidence type="ECO:0000313" key="10">
    <source>
        <dbReference type="Proteomes" id="UP000828390"/>
    </source>
</evidence>
<evidence type="ECO:0000256" key="2">
    <source>
        <dbReference type="ARBA" id="ARBA00022737"/>
    </source>
</evidence>
<dbReference type="InterPro" id="IPR003409">
    <property type="entry name" value="MORN"/>
</dbReference>
<name>A0A9D4JEM0_DREPO</name>
<dbReference type="Gene3D" id="6.10.140.2220">
    <property type="match status" value="1"/>
</dbReference>
<feature type="repeat" description="ANK" evidence="5">
    <location>
        <begin position="361"/>
        <end position="393"/>
    </location>
</feature>
<evidence type="ECO:0000256" key="1">
    <source>
        <dbReference type="ARBA" id="ARBA00022723"/>
    </source>
</evidence>
<proteinExistence type="predicted"/>
<keyword evidence="2" id="KW-0677">Repeat</keyword>
<evidence type="ECO:0000256" key="5">
    <source>
        <dbReference type="PROSITE-ProRule" id="PRU00023"/>
    </source>
</evidence>
<evidence type="ECO:0000256" key="3">
    <source>
        <dbReference type="ARBA" id="ARBA00022771"/>
    </source>
</evidence>
<dbReference type="PROSITE" id="PS50297">
    <property type="entry name" value="ANK_REP_REGION"/>
    <property type="match status" value="3"/>
</dbReference>
<comment type="caution">
    <text evidence="9">The sequence shown here is derived from an EMBL/GenBank/DDBJ whole genome shotgun (WGS) entry which is preliminary data.</text>
</comment>
<dbReference type="Pfam" id="PF01753">
    <property type="entry name" value="zf-MYND"/>
    <property type="match status" value="1"/>
</dbReference>
<protein>
    <recommendedName>
        <fullName evidence="8">MYND-type domain-containing protein</fullName>
    </recommendedName>
</protein>
<keyword evidence="10" id="KW-1185">Reference proteome</keyword>
<reference evidence="9" key="1">
    <citation type="journal article" date="2019" name="bioRxiv">
        <title>The Genome of the Zebra Mussel, Dreissena polymorpha: A Resource for Invasive Species Research.</title>
        <authorList>
            <person name="McCartney M.A."/>
            <person name="Auch B."/>
            <person name="Kono T."/>
            <person name="Mallez S."/>
            <person name="Zhang Y."/>
            <person name="Obille A."/>
            <person name="Becker A."/>
            <person name="Abrahante J.E."/>
            <person name="Garbe J."/>
            <person name="Badalamenti J.P."/>
            <person name="Herman A."/>
            <person name="Mangelson H."/>
            <person name="Liachko I."/>
            <person name="Sullivan S."/>
            <person name="Sone E.D."/>
            <person name="Koren S."/>
            <person name="Silverstein K.A.T."/>
            <person name="Beckman K.B."/>
            <person name="Gohl D.M."/>
        </authorList>
    </citation>
    <scope>NUCLEOTIDE SEQUENCE</scope>
    <source>
        <strain evidence="9">Duluth1</strain>
        <tissue evidence="9">Whole animal</tissue>
    </source>
</reference>
<feature type="region of interest" description="Disordered" evidence="7">
    <location>
        <begin position="1027"/>
        <end position="1061"/>
    </location>
</feature>